<keyword evidence="2" id="KW-1185">Reference proteome</keyword>
<organism evidence="1 2">
    <name type="scientific">Streptomyces aurantiogriseus</name>
    <dbReference type="NCBI Taxonomy" id="66870"/>
    <lineage>
        <taxon>Bacteria</taxon>
        <taxon>Bacillati</taxon>
        <taxon>Actinomycetota</taxon>
        <taxon>Actinomycetes</taxon>
        <taxon>Kitasatosporales</taxon>
        <taxon>Streptomycetaceae</taxon>
        <taxon>Streptomyces</taxon>
    </lineage>
</organism>
<name>A0A918CQM6_9ACTN</name>
<dbReference type="AlphaFoldDB" id="A0A918CQM6"/>
<dbReference type="EMBL" id="BMSX01000014">
    <property type="protein sequence ID" value="GGR33785.1"/>
    <property type="molecule type" value="Genomic_DNA"/>
</dbReference>
<comment type="caution">
    <text evidence="1">The sequence shown here is derived from an EMBL/GenBank/DDBJ whole genome shotgun (WGS) entry which is preliminary data.</text>
</comment>
<reference evidence="1" key="1">
    <citation type="journal article" date="2014" name="Int. J. Syst. Evol. Microbiol.">
        <title>Complete genome sequence of Corynebacterium casei LMG S-19264T (=DSM 44701T), isolated from a smear-ripened cheese.</title>
        <authorList>
            <consortium name="US DOE Joint Genome Institute (JGI-PGF)"/>
            <person name="Walter F."/>
            <person name="Albersmeier A."/>
            <person name="Kalinowski J."/>
            <person name="Ruckert C."/>
        </authorList>
    </citation>
    <scope>NUCLEOTIDE SEQUENCE</scope>
    <source>
        <strain evidence="1">JCM 4346</strain>
    </source>
</reference>
<protein>
    <submittedName>
        <fullName evidence="1">Uncharacterized protein</fullName>
    </submittedName>
</protein>
<evidence type="ECO:0000313" key="2">
    <source>
        <dbReference type="Proteomes" id="UP000658320"/>
    </source>
</evidence>
<proteinExistence type="predicted"/>
<reference evidence="1" key="2">
    <citation type="submission" date="2020-09" db="EMBL/GenBank/DDBJ databases">
        <authorList>
            <person name="Sun Q."/>
            <person name="Ohkuma M."/>
        </authorList>
    </citation>
    <scope>NUCLEOTIDE SEQUENCE</scope>
    <source>
        <strain evidence="1">JCM 4346</strain>
    </source>
</reference>
<gene>
    <name evidence="1" type="ORF">GCM10010251_57660</name>
</gene>
<evidence type="ECO:0000313" key="1">
    <source>
        <dbReference type="EMBL" id="GGR33785.1"/>
    </source>
</evidence>
<accession>A0A918CQM6</accession>
<sequence length="48" mass="5110">MTVTKGCALARGADEGKCERPAQWWIAVLDGLGADHLVTSLERVISAL</sequence>
<dbReference type="Proteomes" id="UP000658320">
    <property type="component" value="Unassembled WGS sequence"/>
</dbReference>